<dbReference type="RefSeq" id="WP_089384709.1">
    <property type="nucleotide sequence ID" value="NZ_FZNQ01000008.1"/>
</dbReference>
<dbReference type="Gene3D" id="2.60.120.10">
    <property type="entry name" value="Jelly Rolls"/>
    <property type="match status" value="1"/>
</dbReference>
<evidence type="ECO:0000313" key="2">
    <source>
        <dbReference type="EMBL" id="SNR46220.1"/>
    </source>
</evidence>
<accession>A0A238WI43</accession>
<dbReference type="Pfam" id="PF07883">
    <property type="entry name" value="Cupin_2"/>
    <property type="match status" value="1"/>
</dbReference>
<dbReference type="Proteomes" id="UP000198397">
    <property type="component" value="Unassembled WGS sequence"/>
</dbReference>
<reference evidence="2 3" key="1">
    <citation type="submission" date="2017-06" db="EMBL/GenBank/DDBJ databases">
        <authorList>
            <person name="Kim H.J."/>
            <person name="Triplett B.A."/>
        </authorList>
    </citation>
    <scope>NUCLEOTIDE SEQUENCE [LARGE SCALE GENOMIC DNA]</scope>
    <source>
        <strain evidence="2 3">DSM 8800</strain>
    </source>
</reference>
<dbReference type="OrthoDB" id="114121at2157"/>
<proteinExistence type="predicted"/>
<name>A0A238WI43_HALVU</name>
<dbReference type="InterPro" id="IPR014710">
    <property type="entry name" value="RmlC-like_jellyroll"/>
</dbReference>
<keyword evidence="3" id="KW-1185">Reference proteome</keyword>
<gene>
    <name evidence="2" type="ORF">SAMN06264855_10824</name>
</gene>
<feature type="domain" description="Cupin type-2" evidence="1">
    <location>
        <begin position="43"/>
        <end position="111"/>
    </location>
</feature>
<dbReference type="InterPro" id="IPR013096">
    <property type="entry name" value="Cupin_2"/>
</dbReference>
<organism evidence="2 3">
    <name type="scientific">Halorubrum vacuolatum</name>
    <name type="common">Natronobacterium vacuolatum</name>
    <dbReference type="NCBI Taxonomy" id="63740"/>
    <lineage>
        <taxon>Archaea</taxon>
        <taxon>Methanobacteriati</taxon>
        <taxon>Methanobacteriota</taxon>
        <taxon>Stenosarchaea group</taxon>
        <taxon>Halobacteria</taxon>
        <taxon>Halobacteriales</taxon>
        <taxon>Haloferacaceae</taxon>
        <taxon>Halorubrum</taxon>
    </lineage>
</organism>
<evidence type="ECO:0000313" key="3">
    <source>
        <dbReference type="Proteomes" id="UP000198397"/>
    </source>
</evidence>
<sequence length="129" mass="14655">MARDYVADAIPTVYDLRETPVASTEPGFEQTVFRGVDRMVGLSTIGPEREDKPPHRHPYEQTNIVLEGTIDFIVDGERVSLEPYNAFTIPPEIEHASRAVSDEPCRLLAIWPVREDKLDATDYQTEFHV</sequence>
<dbReference type="SUPFAM" id="SSF51182">
    <property type="entry name" value="RmlC-like cupins"/>
    <property type="match status" value="1"/>
</dbReference>
<dbReference type="AlphaFoldDB" id="A0A238WI43"/>
<dbReference type="EMBL" id="FZNQ01000008">
    <property type="protein sequence ID" value="SNR46220.1"/>
    <property type="molecule type" value="Genomic_DNA"/>
</dbReference>
<evidence type="ECO:0000259" key="1">
    <source>
        <dbReference type="Pfam" id="PF07883"/>
    </source>
</evidence>
<protein>
    <submittedName>
        <fullName evidence="2">Cupin domain protein</fullName>
    </submittedName>
</protein>
<dbReference type="InterPro" id="IPR011051">
    <property type="entry name" value="RmlC_Cupin_sf"/>
</dbReference>